<feature type="region of interest" description="Disordered" evidence="1">
    <location>
        <begin position="108"/>
        <end position="226"/>
    </location>
</feature>
<dbReference type="GeneID" id="117537878"/>
<dbReference type="RefSeq" id="XP_034059151.1">
    <property type="nucleotide sequence ID" value="XM_034203260.1"/>
</dbReference>
<feature type="compositionally biased region" description="Basic and acidic residues" evidence="1">
    <location>
        <begin position="309"/>
        <end position="318"/>
    </location>
</feature>
<dbReference type="Proteomes" id="UP000515161">
    <property type="component" value="Unplaced"/>
</dbReference>
<reference evidence="3 4" key="1">
    <citation type="submission" date="2025-04" db="UniProtKB">
        <authorList>
            <consortium name="RefSeq"/>
        </authorList>
    </citation>
    <scope>IDENTIFICATION</scope>
</reference>
<evidence type="ECO:0000313" key="3">
    <source>
        <dbReference type="RefSeq" id="XP_034059149.1"/>
    </source>
</evidence>
<evidence type="ECO:0000313" key="4">
    <source>
        <dbReference type="RefSeq" id="XP_034059150.1"/>
    </source>
</evidence>
<feature type="region of interest" description="Disordered" evidence="1">
    <location>
        <begin position="309"/>
        <end position="355"/>
    </location>
</feature>
<dbReference type="RefSeq" id="XP_034059150.1">
    <property type="nucleotide sequence ID" value="XM_034203259.1"/>
</dbReference>
<feature type="compositionally biased region" description="Low complexity" evidence="1">
    <location>
        <begin position="188"/>
        <end position="208"/>
    </location>
</feature>
<gene>
    <name evidence="3 4 5" type="primary">LOC117537878</name>
</gene>
<protein>
    <submittedName>
        <fullName evidence="3 4">Uncharacterized protein LOC117537878 isoform X1</fullName>
    </submittedName>
</protein>
<keyword evidence="2" id="KW-1185">Reference proteome</keyword>
<sequence length="752" mass="83778">MEPSQTSHEKRRDQSGRETLGLQCRGMERMALVLPPLPTAEFPVSHSLTYLPTECVNNTVCFRQQKAIQIPSFDEKGLIYEKHNTKPNSDRSFLPICSPKSSTQPFWGKSCTHSEGKHGERASTLPRAKPKTCSSPIFSAKPSVSIVPAPKPNSSPTLKPKPSDSLHLPASQFRDPSPLFLQQPHPKLSVSPTLTVPTPRLSPSPTSLCQRMSLDSRGGKTPSPVGVERRARQITISNTTVEPDSIKQRSSDEAKHDILDQEALLDFTHPALRTACSISRHQTNSESQTQVALSQSSCLMQGNAGLSKRENIAQDKPKPPPRNIDNTSIPKPKPNIKKQQGFLPSGARGTQTSLSESEGIRFAKVVQRESAFDVLATQSSLNLHRKRTEDYPQRRNYASNEQYELNYSDRNATTSKISFSTEPLPNQSPTIEKRRRLFDLSKDTKVDATFLSNLRRPKKENNIQTATGNVSKLSPQTTRASCQKHRFWWKDPLPVNQSVCVSKDYSCQSRDIDRETDSHSLNQYKTCLVVPQTQKASGPASIECATSKTILTTPDTISHKNKEMNLCVTGVSNQTDIFAPSGLHGTPAELLEYPSEKYCPFNTNSVGIRSKGVFDLPLQHTVYQRPDQATTTTAFSSHTPDYPPAGRAFIMEEPEDPYYVTMYYPGSVYVGEYRDIQKHLTEQSEEISQSTHGRDSFIFCLILSEVNNVLSKVVESQTRGFGQRGQQTSLLISRVTDMLKRGDSVGWQTLSK</sequence>
<name>A0A6P8T650_GYMAC</name>
<organism evidence="2 5">
    <name type="scientific">Gymnodraco acuticeps</name>
    <name type="common">Antarctic dragonfish</name>
    <dbReference type="NCBI Taxonomy" id="8218"/>
    <lineage>
        <taxon>Eukaryota</taxon>
        <taxon>Metazoa</taxon>
        <taxon>Chordata</taxon>
        <taxon>Craniata</taxon>
        <taxon>Vertebrata</taxon>
        <taxon>Euteleostomi</taxon>
        <taxon>Actinopterygii</taxon>
        <taxon>Neopterygii</taxon>
        <taxon>Teleostei</taxon>
        <taxon>Neoteleostei</taxon>
        <taxon>Acanthomorphata</taxon>
        <taxon>Eupercaria</taxon>
        <taxon>Perciformes</taxon>
        <taxon>Notothenioidei</taxon>
        <taxon>Bathydraconidae</taxon>
        <taxon>Gymnodraco</taxon>
    </lineage>
</organism>
<evidence type="ECO:0000313" key="2">
    <source>
        <dbReference type="Proteomes" id="UP000515161"/>
    </source>
</evidence>
<accession>A0A6P8T650</accession>
<evidence type="ECO:0000256" key="1">
    <source>
        <dbReference type="SAM" id="MobiDB-lite"/>
    </source>
</evidence>
<dbReference type="OrthoDB" id="416553at2759"/>
<proteinExistence type="predicted"/>
<dbReference type="RefSeq" id="XP_034059149.1">
    <property type="nucleotide sequence ID" value="XM_034203258.1"/>
</dbReference>
<feature type="compositionally biased region" description="Basic and acidic residues" evidence="1">
    <location>
        <begin position="112"/>
        <end position="121"/>
    </location>
</feature>
<evidence type="ECO:0000313" key="5">
    <source>
        <dbReference type="RefSeq" id="XP_034059151.1"/>
    </source>
</evidence>
<dbReference type="KEGG" id="gacu:117537878"/>
<dbReference type="AlphaFoldDB" id="A0A6P8T650"/>